<keyword evidence="2" id="KW-1003">Cell membrane</keyword>
<dbReference type="PANTHER" id="PTHR30572:SF18">
    <property type="entry name" value="ABC-TYPE MACROLIDE FAMILY EXPORT SYSTEM PERMEASE COMPONENT 2"/>
    <property type="match status" value="1"/>
</dbReference>
<comment type="caution">
    <text evidence="9">The sequence shown here is derived from an EMBL/GenBank/DDBJ whole genome shotgun (WGS) entry which is preliminary data.</text>
</comment>
<evidence type="ECO:0000259" key="7">
    <source>
        <dbReference type="Pfam" id="PF02687"/>
    </source>
</evidence>
<feature type="transmembrane region" description="Helical" evidence="6">
    <location>
        <begin position="386"/>
        <end position="407"/>
    </location>
</feature>
<gene>
    <name evidence="9" type="ORF">GCM10023231_12150</name>
</gene>
<dbReference type="EMBL" id="BAABIQ010000006">
    <property type="protein sequence ID" value="GAA4785837.1"/>
    <property type="molecule type" value="Genomic_DNA"/>
</dbReference>
<feature type="transmembrane region" description="Helical" evidence="6">
    <location>
        <begin position="292"/>
        <end position="319"/>
    </location>
</feature>
<accession>A0ABP9AW96</accession>
<keyword evidence="4 6" id="KW-1133">Transmembrane helix</keyword>
<dbReference type="PANTHER" id="PTHR30572">
    <property type="entry name" value="MEMBRANE COMPONENT OF TRANSPORTER-RELATED"/>
    <property type="match status" value="1"/>
</dbReference>
<dbReference type="Pfam" id="PF02687">
    <property type="entry name" value="FtsX"/>
    <property type="match status" value="2"/>
</dbReference>
<evidence type="ECO:0000256" key="1">
    <source>
        <dbReference type="ARBA" id="ARBA00004651"/>
    </source>
</evidence>
<feature type="domain" description="MacB-like periplasmic core" evidence="8">
    <location>
        <begin position="2"/>
        <end position="205"/>
    </location>
</feature>
<feature type="domain" description="ABC3 transporter permease C-terminal" evidence="7">
    <location>
        <begin position="631"/>
        <end position="739"/>
    </location>
</feature>
<keyword evidence="10" id="KW-1185">Reference proteome</keyword>
<evidence type="ECO:0000256" key="4">
    <source>
        <dbReference type="ARBA" id="ARBA00022989"/>
    </source>
</evidence>
<sequence length="752" mass="84280">MFILLWVRDELNYDQFHKNYDRIHVVIANRGTPGNIFTDYNMVLPLAGEVEAKIPQVKRACVATQGDDVTFRYGDILLKKNGLTTSANFFQLFSWKFIKGDAVSAVADPLSIILTKSAAKAIFGNKDPMDQALTVVGENRNLKVTGIIEDPPGNSSFQFDFIRLFNFSDPETRKMLDEWVNSSWRVYVETVPGADIDQVTAAINAIKRQHDPGDKTSTYFTFPMSKWRLYSDFKDGKNVGGMIEYVRLFTVIAVVILLIACINFMNLSTSRSEKRSKEVGIRKTLGSGRIQLALQFICESTILVLLAFLLSLAVVFLLLTPFNTLVNKQLSLEPGQPYFWLGSLAIILFTGIVVGSYPALYLSAFNPVRVLKGIFSGGKSGILPRHFLVVGQFVVSILLISATIIVYQQIQYLKNRNIGYSTDNLIMVDGTNDIKTNFSAIKQELLSSRLVQAVARSNSPITQIWWRMGAPHWEGRPEDFAVVFSGIRGDKDFIQTMGIKILQGKSFSGMPVDSTNVLLNRSAVELMGLKNPIGTVISFGDEKYHVIGVTENVVMESPYRPVEPMLTFYSQHTTGILSLRLAEGVLPQQALPFIESVFKKYNPAYPFDYRFADVEFGRKFLTEELISKITNIFSALAIFICCLGLAGLASFTVEKRFREIGIRKVLGATVSQVIFLISRQFLKLVLISFVIAVPLTWWSMHNWLENYAYHIRISVWVFFAVGLLILLLALVIVSVNTVRAALANPVKSLRSE</sequence>
<name>A0ABP9AW96_9SPHI</name>
<proteinExistence type="predicted"/>
<evidence type="ECO:0000256" key="2">
    <source>
        <dbReference type="ARBA" id="ARBA00022475"/>
    </source>
</evidence>
<dbReference type="InterPro" id="IPR025857">
    <property type="entry name" value="MacB_PCD"/>
</dbReference>
<organism evidence="9 10">
    <name type="scientific">Olivibacter ginsenosidimutans</name>
    <dbReference type="NCBI Taxonomy" id="1176537"/>
    <lineage>
        <taxon>Bacteria</taxon>
        <taxon>Pseudomonadati</taxon>
        <taxon>Bacteroidota</taxon>
        <taxon>Sphingobacteriia</taxon>
        <taxon>Sphingobacteriales</taxon>
        <taxon>Sphingobacteriaceae</taxon>
        <taxon>Olivibacter</taxon>
    </lineage>
</organism>
<dbReference type="InterPro" id="IPR003838">
    <property type="entry name" value="ABC3_permease_C"/>
</dbReference>
<feature type="transmembrane region" description="Helical" evidence="6">
    <location>
        <begin position="632"/>
        <end position="653"/>
    </location>
</feature>
<dbReference type="Pfam" id="PF12704">
    <property type="entry name" value="MacB_PCD"/>
    <property type="match status" value="2"/>
</dbReference>
<dbReference type="InterPro" id="IPR050250">
    <property type="entry name" value="Macrolide_Exporter_MacB"/>
</dbReference>
<evidence type="ECO:0000259" key="8">
    <source>
        <dbReference type="Pfam" id="PF12704"/>
    </source>
</evidence>
<comment type="subcellular location">
    <subcellularLocation>
        <location evidence="1">Cell membrane</location>
        <topology evidence="1">Multi-pass membrane protein</topology>
    </subcellularLocation>
</comment>
<dbReference type="Proteomes" id="UP001501411">
    <property type="component" value="Unassembled WGS sequence"/>
</dbReference>
<feature type="domain" description="ABC3 transporter permease C-terminal" evidence="7">
    <location>
        <begin position="251"/>
        <end position="361"/>
    </location>
</feature>
<feature type="transmembrane region" description="Helical" evidence="6">
    <location>
        <begin position="245"/>
        <end position="267"/>
    </location>
</feature>
<evidence type="ECO:0000313" key="9">
    <source>
        <dbReference type="EMBL" id="GAA4785837.1"/>
    </source>
</evidence>
<feature type="transmembrane region" description="Helical" evidence="6">
    <location>
        <begin position="339"/>
        <end position="365"/>
    </location>
</feature>
<evidence type="ECO:0000256" key="3">
    <source>
        <dbReference type="ARBA" id="ARBA00022692"/>
    </source>
</evidence>
<keyword evidence="5 6" id="KW-0472">Membrane</keyword>
<evidence type="ECO:0000256" key="6">
    <source>
        <dbReference type="SAM" id="Phobius"/>
    </source>
</evidence>
<feature type="transmembrane region" description="Helical" evidence="6">
    <location>
        <begin position="665"/>
        <end position="693"/>
    </location>
</feature>
<feature type="domain" description="MacB-like periplasmic core" evidence="8">
    <location>
        <begin position="394"/>
        <end position="552"/>
    </location>
</feature>
<keyword evidence="3 6" id="KW-0812">Transmembrane</keyword>
<reference evidence="10" key="1">
    <citation type="journal article" date="2019" name="Int. J. Syst. Evol. Microbiol.">
        <title>The Global Catalogue of Microorganisms (GCM) 10K type strain sequencing project: providing services to taxonomists for standard genome sequencing and annotation.</title>
        <authorList>
            <consortium name="The Broad Institute Genomics Platform"/>
            <consortium name="The Broad Institute Genome Sequencing Center for Infectious Disease"/>
            <person name="Wu L."/>
            <person name="Ma J."/>
        </authorList>
    </citation>
    <scope>NUCLEOTIDE SEQUENCE [LARGE SCALE GENOMIC DNA]</scope>
    <source>
        <strain evidence="10">JCM 18200</strain>
    </source>
</reference>
<feature type="transmembrane region" description="Helical" evidence="6">
    <location>
        <begin position="713"/>
        <end position="742"/>
    </location>
</feature>
<evidence type="ECO:0000256" key="5">
    <source>
        <dbReference type="ARBA" id="ARBA00023136"/>
    </source>
</evidence>
<protein>
    <submittedName>
        <fullName evidence="9">ABC transporter permease</fullName>
    </submittedName>
</protein>
<evidence type="ECO:0000313" key="10">
    <source>
        <dbReference type="Proteomes" id="UP001501411"/>
    </source>
</evidence>